<evidence type="ECO:0000313" key="3">
    <source>
        <dbReference type="Proteomes" id="UP000518878"/>
    </source>
</evidence>
<protein>
    <recommendedName>
        <fullName evidence="1">Gingipain domain-containing protein</fullName>
    </recommendedName>
</protein>
<comment type="caution">
    <text evidence="2">The sequence shown here is derived from an EMBL/GenBank/DDBJ whole genome shotgun (WGS) entry which is preliminary data.</text>
</comment>
<dbReference type="EMBL" id="JAAQTL010000001">
    <property type="protein sequence ID" value="NID14087.1"/>
    <property type="molecule type" value="Genomic_DNA"/>
</dbReference>
<organism evidence="2 3">
    <name type="scientific">Luteibacter yeojuensis</name>
    <dbReference type="NCBI Taxonomy" id="345309"/>
    <lineage>
        <taxon>Bacteria</taxon>
        <taxon>Pseudomonadati</taxon>
        <taxon>Pseudomonadota</taxon>
        <taxon>Gammaproteobacteria</taxon>
        <taxon>Lysobacterales</taxon>
        <taxon>Rhodanobacteraceae</taxon>
        <taxon>Luteibacter</taxon>
    </lineage>
</organism>
<accession>A0A7X5TP36</accession>
<dbReference type="Pfam" id="PF01364">
    <property type="entry name" value="Peptidase_C25"/>
    <property type="match status" value="1"/>
</dbReference>
<reference evidence="2 3" key="1">
    <citation type="journal article" date="2006" name="Int. J. Syst. Evol. Microbiol.">
        <title>Dyella yeojuensis sp. nov., isolated from greenhouse soil in Korea.</title>
        <authorList>
            <person name="Kim B.Y."/>
            <person name="Weon H.Y."/>
            <person name="Lee K.H."/>
            <person name="Seok S.J."/>
            <person name="Kwon S.W."/>
            <person name="Go S.J."/>
            <person name="Stackebrandt E."/>
        </authorList>
    </citation>
    <scope>NUCLEOTIDE SEQUENCE [LARGE SCALE GENOMIC DNA]</scope>
    <source>
        <strain evidence="2 3">DSM 17673</strain>
    </source>
</reference>
<proteinExistence type="predicted"/>
<evidence type="ECO:0000259" key="1">
    <source>
        <dbReference type="Pfam" id="PF01364"/>
    </source>
</evidence>
<evidence type="ECO:0000313" key="2">
    <source>
        <dbReference type="EMBL" id="NID14087.1"/>
    </source>
</evidence>
<gene>
    <name evidence="2" type="ORF">HBF32_01225</name>
</gene>
<feature type="domain" description="Gingipain" evidence="1">
    <location>
        <begin position="146"/>
        <end position="464"/>
    </location>
</feature>
<dbReference type="InterPro" id="IPR001769">
    <property type="entry name" value="Gingipain"/>
</dbReference>
<sequence length="466" mass="50246">MTSLSVNGIDGSNGDYLLPDATVDSVARLARGEPSAMPTDDRTMASLRMTTPHLGLSLDLQNLAEAGWGVVFHREADPAVRDALSPLLALRRSQAGDRYKEYAGDAGFWGDEKVSTWLGHPPRQKGLGPVDPRKVPYYLLIVGGPAAIPFDFQYVLNLTYAVGRLAFDTPAEYARYAAAVLAHETVRAPSRRRMAFFGTSHPFDTATELSSGNLVEPLLAELKTDGGKDWNFDAMLREDATKANLASLLKAGTAPSLLFTATHGMGYPNGHANQRAWQGALLCQDWPGMLRSRGQVDPAMFYSGDDVGETTSVEGGVVFSFACYGGGTPRMDDYPAPEGVVKQIAPVPFVARLPQRLLAAAGGPALAMVAHVERAWSCSFTTTDAGADVTAFRTTFDELMTGATLGSAMEAFRQRFAQESGMLASRLDDIRLDAHVPDDDLASNWTAQRDARSFVVFGDPAVRLYV</sequence>
<keyword evidence="3" id="KW-1185">Reference proteome</keyword>
<name>A0A7X5TP36_9GAMM</name>
<dbReference type="RefSeq" id="WP_166697818.1">
    <property type="nucleotide sequence ID" value="NZ_JAAQTL010000001.1"/>
</dbReference>
<dbReference type="GO" id="GO:0006508">
    <property type="term" value="P:proteolysis"/>
    <property type="evidence" value="ECO:0007669"/>
    <property type="project" value="InterPro"/>
</dbReference>
<dbReference type="AlphaFoldDB" id="A0A7X5TP36"/>
<dbReference type="Proteomes" id="UP000518878">
    <property type="component" value="Unassembled WGS sequence"/>
</dbReference>
<dbReference type="GO" id="GO:0008234">
    <property type="term" value="F:cysteine-type peptidase activity"/>
    <property type="evidence" value="ECO:0007669"/>
    <property type="project" value="InterPro"/>
</dbReference>